<name>A0A4R4D2C0_9PROT</name>
<proteinExistence type="predicted"/>
<keyword evidence="4" id="KW-1185">Reference proteome</keyword>
<dbReference type="Proteomes" id="UP000295023">
    <property type="component" value="Unassembled WGS sequence"/>
</dbReference>
<keyword evidence="3" id="KW-0489">Methyltransferase</keyword>
<accession>A0A4R4D2C0</accession>
<gene>
    <name evidence="3" type="ORF">EXY23_26080</name>
</gene>
<dbReference type="OrthoDB" id="8385759at2"/>
<sequence length="342" mass="36616">MAQIPSKRRPRGATSGRTGPAARHSPHRSGGGPSMTDPDWRATNRAHWESLAAIHLAPGGYDLSALRAGAGRLDPILEAELGPVAGLRVLHLQCHIGDETLTLAQRGATVTGLDASAIAIGAARRLAAELGLSDRAHFVEADLYRAAEALPEPGGFDLVLVTWGSLCWLPDLAGWARIVAGFLRPGGRLHLAEGHPAALVFDDRAPGAAGKPGWLVPYFEREAVVLEEEADYANPAARPAAARSVTWMHPLSAVVGALRGAGLALDWLHEHPRVAWRMFRALERDADGLWAFPDRPWLPLAYSLGASRPLWPAWQCSDFGCGRPGPASPPWSGLRRRAMPPS</sequence>
<dbReference type="Gene3D" id="3.40.50.150">
    <property type="entry name" value="Vaccinia Virus protein VP39"/>
    <property type="match status" value="1"/>
</dbReference>
<evidence type="ECO:0000256" key="1">
    <source>
        <dbReference type="SAM" id="MobiDB-lite"/>
    </source>
</evidence>
<organism evidence="3 4">
    <name type="scientific">Roseicella aquatilis</name>
    <dbReference type="NCBI Taxonomy" id="2527868"/>
    <lineage>
        <taxon>Bacteria</taxon>
        <taxon>Pseudomonadati</taxon>
        <taxon>Pseudomonadota</taxon>
        <taxon>Alphaproteobacteria</taxon>
        <taxon>Acetobacterales</taxon>
        <taxon>Roseomonadaceae</taxon>
        <taxon>Roseicella</taxon>
    </lineage>
</organism>
<keyword evidence="3" id="KW-0808">Transferase</keyword>
<evidence type="ECO:0000259" key="2">
    <source>
        <dbReference type="Pfam" id="PF13649"/>
    </source>
</evidence>
<comment type="caution">
    <text evidence="3">The sequence shown here is derived from an EMBL/GenBank/DDBJ whole genome shotgun (WGS) entry which is preliminary data.</text>
</comment>
<dbReference type="PANTHER" id="PTHR43464">
    <property type="entry name" value="METHYLTRANSFERASE"/>
    <property type="match status" value="1"/>
</dbReference>
<dbReference type="Pfam" id="PF13649">
    <property type="entry name" value="Methyltransf_25"/>
    <property type="match status" value="1"/>
</dbReference>
<dbReference type="GO" id="GO:0008168">
    <property type="term" value="F:methyltransferase activity"/>
    <property type="evidence" value="ECO:0007669"/>
    <property type="project" value="UniProtKB-KW"/>
</dbReference>
<feature type="domain" description="Methyltransferase" evidence="2">
    <location>
        <begin position="89"/>
        <end position="187"/>
    </location>
</feature>
<dbReference type="SUPFAM" id="SSF53335">
    <property type="entry name" value="S-adenosyl-L-methionine-dependent methyltransferases"/>
    <property type="match status" value="1"/>
</dbReference>
<evidence type="ECO:0000313" key="3">
    <source>
        <dbReference type="EMBL" id="TCZ52746.1"/>
    </source>
</evidence>
<dbReference type="InterPro" id="IPR029063">
    <property type="entry name" value="SAM-dependent_MTases_sf"/>
</dbReference>
<feature type="compositionally biased region" description="Basic residues" evidence="1">
    <location>
        <begin position="1"/>
        <end position="11"/>
    </location>
</feature>
<feature type="region of interest" description="Disordered" evidence="1">
    <location>
        <begin position="1"/>
        <end position="41"/>
    </location>
</feature>
<dbReference type="GO" id="GO:0032259">
    <property type="term" value="P:methylation"/>
    <property type="evidence" value="ECO:0007669"/>
    <property type="project" value="UniProtKB-KW"/>
</dbReference>
<evidence type="ECO:0000313" key="4">
    <source>
        <dbReference type="Proteomes" id="UP000295023"/>
    </source>
</evidence>
<dbReference type="AlphaFoldDB" id="A0A4R4D2C0"/>
<dbReference type="EMBL" id="SKBM01000047">
    <property type="protein sequence ID" value="TCZ52746.1"/>
    <property type="molecule type" value="Genomic_DNA"/>
</dbReference>
<dbReference type="InterPro" id="IPR041698">
    <property type="entry name" value="Methyltransf_25"/>
</dbReference>
<dbReference type="CDD" id="cd02440">
    <property type="entry name" value="AdoMet_MTases"/>
    <property type="match status" value="1"/>
</dbReference>
<dbReference type="PANTHER" id="PTHR43464:SF82">
    <property type="entry name" value="METHYLTRANSFERASE DOMAIN-CONTAINING PROTEIN"/>
    <property type="match status" value="1"/>
</dbReference>
<protein>
    <submittedName>
        <fullName evidence="3">Class I SAM-dependent methyltransferase</fullName>
    </submittedName>
</protein>
<reference evidence="3 4" key="1">
    <citation type="submission" date="2019-03" db="EMBL/GenBank/DDBJ databases">
        <title>Paracraurococcus aquatilis NE82 genome sequence.</title>
        <authorList>
            <person name="Zhao Y."/>
            <person name="Du Z."/>
        </authorList>
    </citation>
    <scope>NUCLEOTIDE SEQUENCE [LARGE SCALE GENOMIC DNA]</scope>
    <source>
        <strain evidence="3 4">NE82</strain>
    </source>
</reference>